<dbReference type="OMA" id="FHFSSIQ"/>
<dbReference type="EMBL" id="CM002927">
    <property type="protein sequence ID" value="KGN47135.1"/>
    <property type="molecule type" value="Genomic_DNA"/>
</dbReference>
<dbReference type="AlphaFoldDB" id="A0A0A0KBR3"/>
<accession>A0A0A0KBR3</accession>
<gene>
    <name evidence="1" type="ORF">Csa_6G190260</name>
</gene>
<dbReference type="Gramene" id="KGN47135">
    <property type="protein sequence ID" value="KGN47135"/>
    <property type="gene ID" value="Csa_6G190260"/>
</dbReference>
<reference evidence="1 2" key="3">
    <citation type="journal article" date="2010" name="BMC Genomics">
        <title>Transcriptome sequencing and comparative analysis of cucumber flowers with different sex types.</title>
        <authorList>
            <person name="Guo S."/>
            <person name="Zheng Y."/>
            <person name="Joung J.G."/>
            <person name="Liu S."/>
            <person name="Zhang Z."/>
            <person name="Crasta O.R."/>
            <person name="Sobral B.W."/>
            <person name="Xu Y."/>
            <person name="Huang S."/>
            <person name="Fei Z."/>
        </authorList>
    </citation>
    <scope>NUCLEOTIDE SEQUENCE [LARGE SCALE GENOMIC DNA]</scope>
    <source>
        <strain evidence="2">cv. 9930</strain>
    </source>
</reference>
<evidence type="ECO:0000313" key="1">
    <source>
        <dbReference type="EMBL" id="KGN47135.1"/>
    </source>
</evidence>
<sequence length="87" mass="10417">MDEEEGFFWEELRRRLSDGDFPAEEEGVCCFWDKLLSNGNFAEVLLVEPLLENIDLEEEDDEDDSFFETFHFSSIQRMREKWGSERV</sequence>
<reference evidence="1 2" key="4">
    <citation type="journal article" date="2011" name="BMC Genomics">
        <title>RNA-Seq improves annotation of protein-coding genes in the cucumber genome.</title>
        <authorList>
            <person name="Li Z."/>
            <person name="Zhang Z."/>
            <person name="Yan P."/>
            <person name="Huang S."/>
            <person name="Fei Z."/>
            <person name="Lin K."/>
        </authorList>
    </citation>
    <scope>NUCLEOTIDE SEQUENCE [LARGE SCALE GENOMIC DNA]</scope>
    <source>
        <strain evidence="2">cv. 9930</strain>
    </source>
</reference>
<reference evidence="1 2" key="1">
    <citation type="journal article" date="2009" name="Nat. Genet.">
        <title>The genome of the cucumber, Cucumis sativus L.</title>
        <authorList>
            <person name="Huang S."/>
            <person name="Li R."/>
            <person name="Zhang Z."/>
            <person name="Li L."/>
            <person name="Gu X."/>
            <person name="Fan W."/>
            <person name="Lucas W.J."/>
            <person name="Wang X."/>
            <person name="Xie B."/>
            <person name="Ni P."/>
            <person name="Ren Y."/>
            <person name="Zhu H."/>
            <person name="Li J."/>
            <person name="Lin K."/>
            <person name="Jin W."/>
            <person name="Fei Z."/>
            <person name="Li G."/>
            <person name="Staub J."/>
            <person name="Kilian A."/>
            <person name="van der Vossen E.A."/>
            <person name="Wu Y."/>
            <person name="Guo J."/>
            <person name="He J."/>
            <person name="Jia Z."/>
            <person name="Ren Y."/>
            <person name="Tian G."/>
            <person name="Lu Y."/>
            <person name="Ruan J."/>
            <person name="Qian W."/>
            <person name="Wang M."/>
            <person name="Huang Q."/>
            <person name="Li B."/>
            <person name="Xuan Z."/>
            <person name="Cao J."/>
            <person name="Asan"/>
            <person name="Wu Z."/>
            <person name="Zhang J."/>
            <person name="Cai Q."/>
            <person name="Bai Y."/>
            <person name="Zhao B."/>
            <person name="Han Y."/>
            <person name="Li Y."/>
            <person name="Li X."/>
            <person name="Wang S."/>
            <person name="Shi Q."/>
            <person name="Liu S."/>
            <person name="Cho W.K."/>
            <person name="Kim J.Y."/>
            <person name="Xu Y."/>
            <person name="Heller-Uszynska K."/>
            <person name="Miao H."/>
            <person name="Cheng Z."/>
            <person name="Zhang S."/>
            <person name="Wu J."/>
            <person name="Yang Y."/>
            <person name="Kang H."/>
            <person name="Li M."/>
            <person name="Liang H."/>
            <person name="Ren X."/>
            <person name="Shi Z."/>
            <person name="Wen M."/>
            <person name="Jian M."/>
            <person name="Yang H."/>
            <person name="Zhang G."/>
            <person name="Yang Z."/>
            <person name="Chen R."/>
            <person name="Liu S."/>
            <person name="Li J."/>
            <person name="Ma L."/>
            <person name="Liu H."/>
            <person name="Zhou Y."/>
            <person name="Zhao J."/>
            <person name="Fang X."/>
            <person name="Li G."/>
            <person name="Fang L."/>
            <person name="Li Y."/>
            <person name="Liu D."/>
            <person name="Zheng H."/>
            <person name="Zhang Y."/>
            <person name="Qin N."/>
            <person name="Li Z."/>
            <person name="Yang G."/>
            <person name="Yang S."/>
            <person name="Bolund L."/>
            <person name="Kristiansen K."/>
            <person name="Zheng H."/>
            <person name="Li S."/>
            <person name="Zhang X."/>
            <person name="Yang H."/>
            <person name="Wang J."/>
            <person name="Sun R."/>
            <person name="Zhang B."/>
            <person name="Jiang S."/>
            <person name="Wang J."/>
            <person name="Du Y."/>
            <person name="Li S."/>
        </authorList>
    </citation>
    <scope>NUCLEOTIDE SEQUENCE [LARGE SCALE GENOMIC DNA]</scope>
    <source>
        <strain evidence="2">cv. 9930</strain>
    </source>
</reference>
<keyword evidence="2" id="KW-1185">Reference proteome</keyword>
<reference evidence="1 2" key="2">
    <citation type="journal article" date="2009" name="PLoS ONE">
        <title>An integrated genetic and cytogenetic map of the cucumber genome.</title>
        <authorList>
            <person name="Ren Y."/>
            <person name="Zhang Z."/>
            <person name="Liu J."/>
            <person name="Staub J.E."/>
            <person name="Han Y."/>
            <person name="Cheng Z."/>
            <person name="Li X."/>
            <person name="Lu J."/>
            <person name="Miao H."/>
            <person name="Kang H."/>
            <person name="Xie B."/>
            <person name="Gu X."/>
            <person name="Wang X."/>
            <person name="Du Y."/>
            <person name="Jin W."/>
            <person name="Huang S."/>
        </authorList>
    </citation>
    <scope>NUCLEOTIDE SEQUENCE [LARGE SCALE GENOMIC DNA]</scope>
    <source>
        <strain evidence="2">cv. 9930</strain>
    </source>
</reference>
<evidence type="ECO:0000313" key="2">
    <source>
        <dbReference type="Proteomes" id="UP000029981"/>
    </source>
</evidence>
<dbReference type="Proteomes" id="UP000029981">
    <property type="component" value="Chromosome 6"/>
</dbReference>
<name>A0A0A0KBR3_CUCSA</name>
<organism evidence="1 2">
    <name type="scientific">Cucumis sativus</name>
    <name type="common">Cucumber</name>
    <dbReference type="NCBI Taxonomy" id="3659"/>
    <lineage>
        <taxon>Eukaryota</taxon>
        <taxon>Viridiplantae</taxon>
        <taxon>Streptophyta</taxon>
        <taxon>Embryophyta</taxon>
        <taxon>Tracheophyta</taxon>
        <taxon>Spermatophyta</taxon>
        <taxon>Magnoliopsida</taxon>
        <taxon>eudicotyledons</taxon>
        <taxon>Gunneridae</taxon>
        <taxon>Pentapetalae</taxon>
        <taxon>rosids</taxon>
        <taxon>fabids</taxon>
        <taxon>Cucurbitales</taxon>
        <taxon>Cucurbitaceae</taxon>
        <taxon>Benincaseae</taxon>
        <taxon>Cucumis</taxon>
    </lineage>
</organism>
<protein>
    <submittedName>
        <fullName evidence="1">Uncharacterized protein</fullName>
    </submittedName>
</protein>
<proteinExistence type="predicted"/>